<name>A0A835EHR0_9POAL</name>
<comment type="caution">
    <text evidence="2">The sequence shown here is derived from an EMBL/GenBank/DDBJ whole genome shotgun (WGS) entry which is preliminary data.</text>
</comment>
<sequence>MNKIKGPAGRVLSTFFASKTTCSLGSALKLRRPPLPLHHRAGSRTAAFFSTFPSSSSTSTTTASKTLLAAASAAAHQDRRVQPLKGPRRRQVHPVRHFSVGGYDWCIQYYPAGVADYSDDVSYDRAPDAGDEDEEEGDDEERYVSVFLALVSKDAPQVRANCSLKLVDPATGVSVVCPSMMKRTRVFNGAGSTWGFGKFKNWSELESSGYLKDDCLKIQCDVSIVTGTSVSESEPVSSDQYVLSESDE</sequence>
<evidence type="ECO:0000259" key="1">
    <source>
        <dbReference type="PROSITE" id="PS50144"/>
    </source>
</evidence>
<dbReference type="Pfam" id="PF22486">
    <property type="entry name" value="MATH_2"/>
    <property type="match status" value="1"/>
</dbReference>
<evidence type="ECO:0000313" key="3">
    <source>
        <dbReference type="Proteomes" id="UP000636709"/>
    </source>
</evidence>
<dbReference type="Gene3D" id="2.60.210.10">
    <property type="entry name" value="Apoptosis, Tumor Necrosis Factor Receptor Associated Protein 2, Chain A"/>
    <property type="match status" value="1"/>
</dbReference>
<dbReference type="AlphaFoldDB" id="A0A835EHR0"/>
<dbReference type="Proteomes" id="UP000636709">
    <property type="component" value="Unassembled WGS sequence"/>
</dbReference>
<dbReference type="SUPFAM" id="SSF49599">
    <property type="entry name" value="TRAF domain-like"/>
    <property type="match status" value="1"/>
</dbReference>
<proteinExistence type="predicted"/>
<gene>
    <name evidence="2" type="ORF">HU200_041706</name>
</gene>
<protein>
    <recommendedName>
        <fullName evidence="1">MATH domain-containing protein</fullName>
    </recommendedName>
</protein>
<evidence type="ECO:0000313" key="2">
    <source>
        <dbReference type="EMBL" id="KAF8689708.1"/>
    </source>
</evidence>
<feature type="domain" description="MATH" evidence="1">
    <location>
        <begin position="71"/>
        <end position="222"/>
    </location>
</feature>
<dbReference type="PANTHER" id="PTHR26379:SF428">
    <property type="entry name" value="GENOME ASSEMBLY, CHROMOSOME: II"/>
    <property type="match status" value="1"/>
</dbReference>
<keyword evidence="3" id="KW-1185">Reference proteome</keyword>
<dbReference type="InterPro" id="IPR008974">
    <property type="entry name" value="TRAF-like"/>
</dbReference>
<dbReference type="OrthoDB" id="595201at2759"/>
<dbReference type="PROSITE" id="PS50144">
    <property type="entry name" value="MATH"/>
    <property type="match status" value="1"/>
</dbReference>
<reference evidence="2" key="1">
    <citation type="submission" date="2020-07" db="EMBL/GenBank/DDBJ databases">
        <title>Genome sequence and genetic diversity analysis of an under-domesticated orphan crop, white fonio (Digitaria exilis).</title>
        <authorList>
            <person name="Bennetzen J.L."/>
            <person name="Chen S."/>
            <person name="Ma X."/>
            <person name="Wang X."/>
            <person name="Yssel A.E.J."/>
            <person name="Chaluvadi S.R."/>
            <person name="Johnson M."/>
            <person name="Gangashetty P."/>
            <person name="Hamidou F."/>
            <person name="Sanogo M.D."/>
            <person name="Zwaenepoel A."/>
            <person name="Wallace J."/>
            <person name="Van De Peer Y."/>
            <person name="Van Deynze A."/>
        </authorList>
    </citation>
    <scope>NUCLEOTIDE SEQUENCE</scope>
    <source>
        <tissue evidence="2">Leaves</tissue>
    </source>
</reference>
<dbReference type="CDD" id="cd00121">
    <property type="entry name" value="MATH"/>
    <property type="match status" value="1"/>
</dbReference>
<dbReference type="GO" id="GO:0016567">
    <property type="term" value="P:protein ubiquitination"/>
    <property type="evidence" value="ECO:0007669"/>
    <property type="project" value="InterPro"/>
</dbReference>
<accession>A0A835EHR0</accession>
<dbReference type="InterPro" id="IPR002083">
    <property type="entry name" value="MATH/TRAF_dom"/>
</dbReference>
<dbReference type="EMBL" id="JACEFO010002004">
    <property type="protein sequence ID" value="KAF8689708.1"/>
    <property type="molecule type" value="Genomic_DNA"/>
</dbReference>
<dbReference type="InterPro" id="IPR045005">
    <property type="entry name" value="BPM1-6"/>
</dbReference>
<dbReference type="PANTHER" id="PTHR26379">
    <property type="entry name" value="BTB/POZ AND MATH DOMAIN-CONTAINING PROTEIN 1"/>
    <property type="match status" value="1"/>
</dbReference>
<organism evidence="2 3">
    <name type="scientific">Digitaria exilis</name>
    <dbReference type="NCBI Taxonomy" id="1010633"/>
    <lineage>
        <taxon>Eukaryota</taxon>
        <taxon>Viridiplantae</taxon>
        <taxon>Streptophyta</taxon>
        <taxon>Embryophyta</taxon>
        <taxon>Tracheophyta</taxon>
        <taxon>Spermatophyta</taxon>
        <taxon>Magnoliopsida</taxon>
        <taxon>Liliopsida</taxon>
        <taxon>Poales</taxon>
        <taxon>Poaceae</taxon>
        <taxon>PACMAD clade</taxon>
        <taxon>Panicoideae</taxon>
        <taxon>Panicodae</taxon>
        <taxon>Paniceae</taxon>
        <taxon>Anthephorinae</taxon>
        <taxon>Digitaria</taxon>
    </lineage>
</organism>